<feature type="signal peptide" evidence="2">
    <location>
        <begin position="1"/>
        <end position="21"/>
    </location>
</feature>
<feature type="region of interest" description="Disordered" evidence="1">
    <location>
        <begin position="649"/>
        <end position="736"/>
    </location>
</feature>
<name>A0A1J1IF55_9DIPT</name>
<feature type="compositionally biased region" description="Basic and acidic residues" evidence="1">
    <location>
        <begin position="315"/>
        <end position="330"/>
    </location>
</feature>
<feature type="chain" id="PRO_5012995315" evidence="2">
    <location>
        <begin position="22"/>
        <end position="736"/>
    </location>
</feature>
<keyword evidence="2" id="KW-0732">Signal</keyword>
<evidence type="ECO:0000256" key="1">
    <source>
        <dbReference type="SAM" id="MobiDB-lite"/>
    </source>
</evidence>
<evidence type="ECO:0000313" key="3">
    <source>
        <dbReference type="EMBL" id="CRK98903.1"/>
    </source>
</evidence>
<feature type="compositionally biased region" description="Polar residues" evidence="1">
    <location>
        <begin position="331"/>
        <end position="341"/>
    </location>
</feature>
<evidence type="ECO:0000256" key="2">
    <source>
        <dbReference type="SAM" id="SignalP"/>
    </source>
</evidence>
<accession>A0A1J1IF55</accession>
<feature type="compositionally biased region" description="Basic and acidic residues" evidence="1">
    <location>
        <begin position="342"/>
        <end position="360"/>
    </location>
</feature>
<feature type="compositionally biased region" description="Basic and acidic residues" evidence="1">
    <location>
        <begin position="726"/>
        <end position="736"/>
    </location>
</feature>
<reference evidence="3 4" key="1">
    <citation type="submission" date="2015-04" db="EMBL/GenBank/DDBJ databases">
        <authorList>
            <person name="Syromyatnikov M.Y."/>
            <person name="Popov V.N."/>
        </authorList>
    </citation>
    <scope>NUCLEOTIDE SEQUENCE [LARGE SCALE GENOMIC DNA]</scope>
</reference>
<evidence type="ECO:0000313" key="4">
    <source>
        <dbReference type="Proteomes" id="UP000183832"/>
    </source>
</evidence>
<sequence length="736" mass="82346">MTKFLTLLAVVFSFVIHVVLAERLHAVCTIMMGECYYELQPISCIKDDFVVVNTSELSVTQNHDNKKWCCVKFLCDDEASENSAATHPWQQAIKSRQLNESLDQPPVVVEIFKAKTKKRKFHSNDYERVNGRSSDEKVSQISDGNDSPIEVLSSLQSSSFKTFNGDNFVVPSSLKDDVAGSEIEMSSILSSQSSVSLIKSTDDDDDETTTSSLNLTSENDKIVSLNEPSSETKPTETFTDLGTHTTDEREKEIQSPSMPTSEESLENLKNTVIVEMISHSVEDTSDFHKAQTISSQKESERFEDQSSEGFSFKTNDTKSSDVLKEPHSEIESTTSSDLNSIQKHDLDTSRNSNHDEHKFSTESVTELEFESSLEKFKTSELNTMLDIEEIFQSYSTLTPENAIEEFEASIEDILNENFEVSSEKSSDSFIEHLPDEDPKSTFIVEETINSIIGKNIENFPIPTIELSASNIDNDLKDSPDDSKNFKLSDNDLKSDEASIESTKEFSNVIEEEINSNLDVKDHFVDFNMDEKESLKLESDVVRDNEGLSISSSSPILSTLNAIVSSSLNVESENLGSQMPESFPQASPSFHVFEDSDEVIIDSLKDSLGTQKISDIVNEQLPINEASTNRKFSIKDKIKLENLQSNLDNENIIPSSGREISENQNISSETTEDDGNGNREMTSELNSMMSNDNKDGKEKAEEDISDEHETTKPTNIPNSMKKSRNNLLEKVKTNVMM</sequence>
<feature type="region of interest" description="Disordered" evidence="1">
    <location>
        <begin position="123"/>
        <end position="149"/>
    </location>
</feature>
<keyword evidence="4" id="KW-1185">Reference proteome</keyword>
<dbReference type="Proteomes" id="UP000183832">
    <property type="component" value="Unassembled WGS sequence"/>
</dbReference>
<feature type="compositionally biased region" description="Basic and acidic residues" evidence="1">
    <location>
        <begin position="691"/>
        <end position="710"/>
    </location>
</feature>
<organism evidence="3 4">
    <name type="scientific">Clunio marinus</name>
    <dbReference type="NCBI Taxonomy" id="568069"/>
    <lineage>
        <taxon>Eukaryota</taxon>
        <taxon>Metazoa</taxon>
        <taxon>Ecdysozoa</taxon>
        <taxon>Arthropoda</taxon>
        <taxon>Hexapoda</taxon>
        <taxon>Insecta</taxon>
        <taxon>Pterygota</taxon>
        <taxon>Neoptera</taxon>
        <taxon>Endopterygota</taxon>
        <taxon>Diptera</taxon>
        <taxon>Nematocera</taxon>
        <taxon>Chironomoidea</taxon>
        <taxon>Chironomidae</taxon>
        <taxon>Clunio</taxon>
    </lineage>
</organism>
<feature type="region of interest" description="Disordered" evidence="1">
    <location>
        <begin position="285"/>
        <end position="364"/>
    </location>
</feature>
<gene>
    <name evidence="3" type="ORF">CLUMA_CG012120</name>
</gene>
<feature type="compositionally biased region" description="Polar residues" evidence="1">
    <location>
        <begin position="226"/>
        <end position="244"/>
    </location>
</feature>
<feature type="compositionally biased region" description="Basic and acidic residues" evidence="1">
    <location>
        <begin position="123"/>
        <end position="138"/>
    </location>
</feature>
<dbReference type="AlphaFoldDB" id="A0A1J1IF55"/>
<proteinExistence type="predicted"/>
<dbReference type="EMBL" id="CVRI01000048">
    <property type="protein sequence ID" value="CRK98903.1"/>
    <property type="molecule type" value="Genomic_DNA"/>
</dbReference>
<feature type="compositionally biased region" description="Polar residues" evidence="1">
    <location>
        <begin position="254"/>
        <end position="264"/>
    </location>
</feature>
<protein>
    <submittedName>
        <fullName evidence="3">CLUMA_CG012120, isoform A</fullName>
    </submittedName>
</protein>
<feature type="region of interest" description="Disordered" evidence="1">
    <location>
        <begin position="192"/>
        <end position="264"/>
    </location>
</feature>
<feature type="compositionally biased region" description="Polar residues" evidence="1">
    <location>
        <begin position="678"/>
        <end position="690"/>
    </location>
</feature>